<evidence type="ECO:0000313" key="1">
    <source>
        <dbReference type="EMBL" id="KAK6542824.1"/>
    </source>
</evidence>
<dbReference type="EMBL" id="JAVHJO010000002">
    <property type="protein sequence ID" value="KAK6542824.1"/>
    <property type="molecule type" value="Genomic_DNA"/>
</dbReference>
<dbReference type="Proteomes" id="UP001365542">
    <property type="component" value="Unassembled WGS sequence"/>
</dbReference>
<keyword evidence="2" id="KW-1185">Reference proteome</keyword>
<gene>
    <name evidence="1" type="ORF">TWF694_006765</name>
</gene>
<name>A0AAV9XLK7_9PEZI</name>
<evidence type="ECO:0000313" key="2">
    <source>
        <dbReference type="Proteomes" id="UP001365542"/>
    </source>
</evidence>
<comment type="caution">
    <text evidence="1">The sequence shown here is derived from an EMBL/GenBank/DDBJ whole genome shotgun (WGS) entry which is preliminary data.</text>
</comment>
<sequence length="103" mass="11917">MQRKGLKLLRVIGLSSRYLLRNPNVNFFFFFSLWRTSVPLKAQQLKESRFDRFIGMVVWFREPSVPTISKRASNWHFGSPQLGHASQEKTLLCDARASSSLIS</sequence>
<accession>A0AAV9XLK7</accession>
<dbReference type="AlphaFoldDB" id="A0AAV9XLK7"/>
<protein>
    <submittedName>
        <fullName evidence="1">Uncharacterized protein</fullName>
    </submittedName>
</protein>
<organism evidence="1 2">
    <name type="scientific">Orbilia ellipsospora</name>
    <dbReference type="NCBI Taxonomy" id="2528407"/>
    <lineage>
        <taxon>Eukaryota</taxon>
        <taxon>Fungi</taxon>
        <taxon>Dikarya</taxon>
        <taxon>Ascomycota</taxon>
        <taxon>Pezizomycotina</taxon>
        <taxon>Orbiliomycetes</taxon>
        <taxon>Orbiliales</taxon>
        <taxon>Orbiliaceae</taxon>
        <taxon>Orbilia</taxon>
    </lineage>
</organism>
<proteinExistence type="predicted"/>
<reference evidence="1 2" key="1">
    <citation type="submission" date="2019-10" db="EMBL/GenBank/DDBJ databases">
        <authorList>
            <person name="Palmer J.M."/>
        </authorList>
    </citation>
    <scope>NUCLEOTIDE SEQUENCE [LARGE SCALE GENOMIC DNA]</scope>
    <source>
        <strain evidence="1 2">TWF694</strain>
    </source>
</reference>